<evidence type="ECO:0008006" key="2">
    <source>
        <dbReference type="Google" id="ProtNLM"/>
    </source>
</evidence>
<evidence type="ECO:0000313" key="1">
    <source>
        <dbReference type="EMBL" id="CAA9257812.1"/>
    </source>
</evidence>
<reference evidence="1" key="1">
    <citation type="submission" date="2020-02" db="EMBL/GenBank/DDBJ databases">
        <authorList>
            <person name="Meier V. D."/>
        </authorList>
    </citation>
    <scope>NUCLEOTIDE SEQUENCE</scope>
    <source>
        <strain evidence="1">AVDCRST_MAG77</strain>
    </source>
</reference>
<dbReference type="AlphaFoldDB" id="A0A6J4ISP7"/>
<proteinExistence type="predicted"/>
<sequence length="52" mass="5644">MPTCPFCRRPASKRAGHDAADRQRYACRPCGRDFTEEFATSVGAAAGEPTAR</sequence>
<gene>
    <name evidence="1" type="ORF">AVDCRST_MAG77-2425</name>
</gene>
<protein>
    <recommendedName>
        <fullName evidence="2">InsA N-terminal domain-containing protein</fullName>
    </recommendedName>
</protein>
<organism evidence="1">
    <name type="scientific">uncultured Chloroflexota bacterium</name>
    <dbReference type="NCBI Taxonomy" id="166587"/>
    <lineage>
        <taxon>Bacteria</taxon>
        <taxon>Bacillati</taxon>
        <taxon>Chloroflexota</taxon>
        <taxon>environmental samples</taxon>
    </lineage>
</organism>
<dbReference type="EMBL" id="CADCTC010000146">
    <property type="protein sequence ID" value="CAA9257812.1"/>
    <property type="molecule type" value="Genomic_DNA"/>
</dbReference>
<accession>A0A6J4ISP7</accession>
<name>A0A6J4ISP7_9CHLR</name>